<keyword evidence="1" id="KW-0812">Transmembrane</keyword>
<sequence length="56" mass="6564">MSTTRSYLIIKHSIFLILFFFLFFCVNLESLLQQYHISPIKGTYCNAPLIGKIELH</sequence>
<organism evidence="2">
    <name type="scientific">Lepeophtheirus salmonis</name>
    <name type="common">Salmon louse</name>
    <name type="synonym">Caligus salmonis</name>
    <dbReference type="NCBI Taxonomy" id="72036"/>
    <lineage>
        <taxon>Eukaryota</taxon>
        <taxon>Metazoa</taxon>
        <taxon>Ecdysozoa</taxon>
        <taxon>Arthropoda</taxon>
        <taxon>Crustacea</taxon>
        <taxon>Multicrustacea</taxon>
        <taxon>Hexanauplia</taxon>
        <taxon>Copepoda</taxon>
        <taxon>Siphonostomatoida</taxon>
        <taxon>Caligidae</taxon>
        <taxon>Lepeophtheirus</taxon>
    </lineage>
</organism>
<accession>A0A0K2UVE6</accession>
<proteinExistence type="predicted"/>
<dbReference type="EMBL" id="HACA01024892">
    <property type="protein sequence ID" value="CDW42253.1"/>
    <property type="molecule type" value="Transcribed_RNA"/>
</dbReference>
<protein>
    <submittedName>
        <fullName evidence="2">Uncharacterized protein</fullName>
    </submittedName>
</protein>
<feature type="transmembrane region" description="Helical" evidence="1">
    <location>
        <begin position="6"/>
        <end position="26"/>
    </location>
</feature>
<evidence type="ECO:0000256" key="1">
    <source>
        <dbReference type="SAM" id="Phobius"/>
    </source>
</evidence>
<dbReference type="AlphaFoldDB" id="A0A0K2UVE6"/>
<name>A0A0K2UVE6_LEPSM</name>
<evidence type="ECO:0000313" key="2">
    <source>
        <dbReference type="EMBL" id="CDW42253.1"/>
    </source>
</evidence>
<keyword evidence="1" id="KW-1133">Transmembrane helix</keyword>
<reference evidence="2" key="1">
    <citation type="submission" date="2014-05" db="EMBL/GenBank/DDBJ databases">
        <authorList>
            <person name="Chronopoulou M."/>
        </authorList>
    </citation>
    <scope>NUCLEOTIDE SEQUENCE</scope>
    <source>
        <tissue evidence="2">Whole organism</tissue>
    </source>
</reference>
<keyword evidence="1" id="KW-0472">Membrane</keyword>